<sequence length="45" mass="5199">MFFFHFENPFLYARLFRCSPSPVAPLLLGLRTCPIVEPFNAVLRA</sequence>
<protein>
    <submittedName>
        <fullName evidence="1">Uncharacterized protein</fullName>
    </submittedName>
</protein>
<name>A0A8S5QB20_9CAUD</name>
<dbReference type="EMBL" id="BK015616">
    <property type="protein sequence ID" value="DAE16106.1"/>
    <property type="molecule type" value="Genomic_DNA"/>
</dbReference>
<accession>A0A8S5QB20</accession>
<reference evidence="1" key="1">
    <citation type="journal article" date="2021" name="Proc. Natl. Acad. Sci. U.S.A.">
        <title>A Catalog of Tens of Thousands of Viruses from Human Metagenomes Reveals Hidden Associations with Chronic Diseases.</title>
        <authorList>
            <person name="Tisza M.J."/>
            <person name="Buck C.B."/>
        </authorList>
    </citation>
    <scope>NUCLEOTIDE SEQUENCE</scope>
    <source>
        <strain evidence="1">Ctdv95</strain>
    </source>
</reference>
<proteinExistence type="predicted"/>
<evidence type="ECO:0000313" key="1">
    <source>
        <dbReference type="EMBL" id="DAE16106.1"/>
    </source>
</evidence>
<organism evidence="1">
    <name type="scientific">Myoviridae sp. ctdv95</name>
    <dbReference type="NCBI Taxonomy" id="2825143"/>
    <lineage>
        <taxon>Viruses</taxon>
        <taxon>Duplodnaviria</taxon>
        <taxon>Heunggongvirae</taxon>
        <taxon>Uroviricota</taxon>
        <taxon>Caudoviricetes</taxon>
    </lineage>
</organism>